<gene>
    <name evidence="9" type="ORF">Sjap_016001</name>
</gene>
<dbReference type="SUPFAM" id="SSF47954">
    <property type="entry name" value="Cyclin-like"/>
    <property type="match status" value="2"/>
</dbReference>
<evidence type="ECO:0000256" key="1">
    <source>
        <dbReference type="ARBA" id="ARBA00009065"/>
    </source>
</evidence>
<organism evidence="9 10">
    <name type="scientific">Stephania japonica</name>
    <dbReference type="NCBI Taxonomy" id="461633"/>
    <lineage>
        <taxon>Eukaryota</taxon>
        <taxon>Viridiplantae</taxon>
        <taxon>Streptophyta</taxon>
        <taxon>Embryophyta</taxon>
        <taxon>Tracheophyta</taxon>
        <taxon>Spermatophyta</taxon>
        <taxon>Magnoliopsida</taxon>
        <taxon>Ranunculales</taxon>
        <taxon>Menispermaceae</taxon>
        <taxon>Menispermoideae</taxon>
        <taxon>Cissampelideae</taxon>
        <taxon>Stephania</taxon>
    </lineage>
</organism>
<sequence length="321" mass="35760">MTYSDFDLLCVEDAEILSDDCTYSDHSLDLDLSEESIAGFIEDEGDFAPGFDYPARFISRSLDASARQDSISWILKVNAIFKFQAVTAYLAINYLDRFLARRLLPQANGWPLQLLSVACLSLAAKMEESLVPSLLDIQVGDAKFIFEPRTIRRMELLVLSALDWRLRSVTPFNFLYFFANKADSKGSFIGFLIARATEIILIIMKEVNFLGHGPSVVAAAAILCATDEIPNLSPVTPGNAEAWCNGLSKDRVVSCYKLMQEVVVDNCPRTPPKTQSPQFIRSVMVGFIDSDSSSSSSSLSPLPNKRRKLNNWLTEDDEDKL</sequence>
<feature type="domain" description="Cyclin-like" evidence="7">
    <location>
        <begin position="72"/>
        <end position="160"/>
    </location>
</feature>
<reference evidence="9 10" key="1">
    <citation type="submission" date="2024-01" db="EMBL/GenBank/DDBJ databases">
        <title>Genome assemblies of Stephania.</title>
        <authorList>
            <person name="Yang L."/>
        </authorList>
    </citation>
    <scope>NUCLEOTIDE SEQUENCE [LARGE SCALE GENOMIC DNA]</scope>
    <source>
        <strain evidence="9">QJT</strain>
        <tissue evidence="9">Leaf</tissue>
    </source>
</reference>
<name>A0AAP0NT26_9MAGN</name>
<dbReference type="PANTHER" id="PTHR10177">
    <property type="entry name" value="CYCLINS"/>
    <property type="match status" value="1"/>
</dbReference>
<dbReference type="GO" id="GO:0051301">
    <property type="term" value="P:cell division"/>
    <property type="evidence" value="ECO:0007669"/>
    <property type="project" value="UniProtKB-KW"/>
</dbReference>
<dbReference type="SMART" id="SM01332">
    <property type="entry name" value="Cyclin_C"/>
    <property type="match status" value="1"/>
</dbReference>
<evidence type="ECO:0008006" key="11">
    <source>
        <dbReference type="Google" id="ProtNLM"/>
    </source>
</evidence>
<dbReference type="CDD" id="cd20543">
    <property type="entry name" value="CYCLIN_AtCycD-like_rpt1"/>
    <property type="match status" value="1"/>
</dbReference>
<keyword evidence="2" id="KW-0132">Cell division</keyword>
<accession>A0AAP0NT26</accession>
<dbReference type="InterPro" id="IPR006671">
    <property type="entry name" value="Cyclin_N"/>
</dbReference>
<dbReference type="Gene3D" id="1.10.472.10">
    <property type="entry name" value="Cyclin-like"/>
    <property type="match status" value="2"/>
</dbReference>
<keyword evidence="10" id="KW-1185">Reference proteome</keyword>
<dbReference type="InterPro" id="IPR039361">
    <property type="entry name" value="Cyclin"/>
</dbReference>
<dbReference type="AlphaFoldDB" id="A0AAP0NT26"/>
<dbReference type="InterPro" id="IPR013763">
    <property type="entry name" value="Cyclin-like_dom"/>
</dbReference>
<evidence type="ECO:0000256" key="4">
    <source>
        <dbReference type="ARBA" id="ARBA00023306"/>
    </source>
</evidence>
<feature type="region of interest" description="Disordered" evidence="6">
    <location>
        <begin position="292"/>
        <end position="321"/>
    </location>
</feature>
<keyword evidence="4" id="KW-0131">Cell cycle</keyword>
<proteinExistence type="inferred from homology"/>
<keyword evidence="3 5" id="KW-0195">Cyclin</keyword>
<dbReference type="PROSITE" id="PS00292">
    <property type="entry name" value="CYCLINS"/>
    <property type="match status" value="1"/>
</dbReference>
<dbReference type="InterPro" id="IPR004367">
    <property type="entry name" value="Cyclin_C-dom"/>
</dbReference>
<dbReference type="CDD" id="cd20544">
    <property type="entry name" value="CYCLIN_AtCycD-like_rpt2"/>
    <property type="match status" value="1"/>
</dbReference>
<evidence type="ECO:0000313" key="9">
    <source>
        <dbReference type="EMBL" id="KAK9117054.1"/>
    </source>
</evidence>
<evidence type="ECO:0000256" key="5">
    <source>
        <dbReference type="RuleBase" id="RU000383"/>
    </source>
</evidence>
<dbReference type="Pfam" id="PF02984">
    <property type="entry name" value="Cyclin_C"/>
    <property type="match status" value="1"/>
</dbReference>
<dbReference type="SMART" id="SM00385">
    <property type="entry name" value="CYCLIN"/>
    <property type="match status" value="1"/>
</dbReference>
<evidence type="ECO:0000256" key="6">
    <source>
        <dbReference type="SAM" id="MobiDB-lite"/>
    </source>
</evidence>
<dbReference type="Proteomes" id="UP001417504">
    <property type="component" value="Unassembled WGS sequence"/>
</dbReference>
<dbReference type="InterPro" id="IPR036915">
    <property type="entry name" value="Cyclin-like_sf"/>
</dbReference>
<comment type="similarity">
    <text evidence="1">Belongs to the cyclin family. Cyclin D subfamily.</text>
</comment>
<evidence type="ECO:0000259" key="7">
    <source>
        <dbReference type="SMART" id="SM00385"/>
    </source>
</evidence>
<protein>
    <recommendedName>
        <fullName evidence="11">Cyclin D1</fullName>
    </recommendedName>
</protein>
<evidence type="ECO:0000313" key="10">
    <source>
        <dbReference type="Proteomes" id="UP001417504"/>
    </source>
</evidence>
<evidence type="ECO:0000256" key="2">
    <source>
        <dbReference type="ARBA" id="ARBA00022618"/>
    </source>
</evidence>
<evidence type="ECO:0000259" key="8">
    <source>
        <dbReference type="SMART" id="SM01332"/>
    </source>
</evidence>
<feature type="domain" description="Cyclin C-terminal" evidence="8">
    <location>
        <begin position="169"/>
        <end position="303"/>
    </location>
</feature>
<dbReference type="Pfam" id="PF00134">
    <property type="entry name" value="Cyclin_N"/>
    <property type="match status" value="1"/>
</dbReference>
<feature type="compositionally biased region" description="Low complexity" evidence="6">
    <location>
        <begin position="292"/>
        <end position="303"/>
    </location>
</feature>
<dbReference type="InterPro" id="IPR048258">
    <property type="entry name" value="Cyclins_cyclin-box"/>
</dbReference>
<dbReference type="FunFam" id="1.10.472.10:FF:000034">
    <property type="entry name" value="D2/4-type cyclin"/>
    <property type="match status" value="1"/>
</dbReference>
<dbReference type="EMBL" id="JBBNAE010000006">
    <property type="protein sequence ID" value="KAK9117054.1"/>
    <property type="molecule type" value="Genomic_DNA"/>
</dbReference>
<evidence type="ECO:0000256" key="3">
    <source>
        <dbReference type="ARBA" id="ARBA00023127"/>
    </source>
</evidence>
<comment type="caution">
    <text evidence="9">The sequence shown here is derived from an EMBL/GenBank/DDBJ whole genome shotgun (WGS) entry which is preliminary data.</text>
</comment>